<dbReference type="SFLD" id="SFLDG01065">
    <property type="entry name" value="anaerobic_coproporphyrinogen-I"/>
    <property type="match status" value="1"/>
</dbReference>
<gene>
    <name evidence="7" type="ORF">Cha6605_1072</name>
</gene>
<dbReference type="GO" id="GO:0046872">
    <property type="term" value="F:metal ion binding"/>
    <property type="evidence" value="ECO:0007669"/>
    <property type="project" value="UniProtKB-KW"/>
</dbReference>
<dbReference type="PANTHER" id="PTHR13932">
    <property type="entry name" value="COPROPORPHYRINIGEN III OXIDASE"/>
    <property type="match status" value="1"/>
</dbReference>
<dbReference type="GO" id="GO:0051539">
    <property type="term" value="F:4 iron, 4 sulfur cluster binding"/>
    <property type="evidence" value="ECO:0007669"/>
    <property type="project" value="TreeGrafter"/>
</dbReference>
<sequence>MTTLQTLLANSTYTSYSYAYPHKTAYRPLNPPAHLSTVWAQENKSALFLYLHIPFCEMRCGFCNLFTQTNAGKDLVSEYLKTLTREATQVKAALGDSQFARMAIGGGTPTFLNVPELERVFDLAADIMGANLHQIPISVEVSPQTATTEKLTLLKQRGVDRVSIGIQSFIPAETAAAGRPQTLDNVYAALDRIHSVGFPTLNLDLIYGLPGQSIDSWLKSLQIALKFAPEELYLYPLYIRPLTGLERSRREWNDERRDYYRHARDFLLASGYEQVSMRMFRSRHAPNLDAPVYCCQADGMVGLGCGARSYTSSLHYSSEYAVGMTGIQEIIANYTKQEDDSPGETLRERFNWVNYGYQLDLDDRQRRFLIQSLLQSEGLDLNDYQQTFHTDALTDFPQLNDLLTLELATWEVGEGETGSNPKSSINPPPKIPLGALPWSGNPTGAHPQNPKSKIILTPAGVEVSDTLGVWLYSPQVKSLMEDYQWR</sequence>
<keyword evidence="2" id="KW-0949">S-adenosyl-L-methionine</keyword>
<dbReference type="eggNOG" id="COG0635">
    <property type="taxonomic scope" value="Bacteria"/>
</dbReference>
<dbReference type="GO" id="GO:0003824">
    <property type="term" value="F:catalytic activity"/>
    <property type="evidence" value="ECO:0007669"/>
    <property type="project" value="InterPro"/>
</dbReference>
<dbReference type="KEGG" id="cmp:Cha6605_1072"/>
<dbReference type="GO" id="GO:0005737">
    <property type="term" value="C:cytoplasm"/>
    <property type="evidence" value="ECO:0007669"/>
    <property type="project" value="TreeGrafter"/>
</dbReference>
<keyword evidence="5" id="KW-0411">Iron-sulfur</keyword>
<dbReference type="GO" id="GO:0006779">
    <property type="term" value="P:porphyrin-containing compound biosynthetic process"/>
    <property type="evidence" value="ECO:0007669"/>
    <property type="project" value="TreeGrafter"/>
</dbReference>
<evidence type="ECO:0000256" key="2">
    <source>
        <dbReference type="ARBA" id="ARBA00022691"/>
    </source>
</evidence>
<evidence type="ECO:0000256" key="3">
    <source>
        <dbReference type="ARBA" id="ARBA00022723"/>
    </source>
</evidence>
<dbReference type="PANTHER" id="PTHR13932:SF5">
    <property type="entry name" value="RADICAL S-ADENOSYL METHIONINE DOMAIN-CONTAINING PROTEIN 1, MITOCHONDRIAL"/>
    <property type="match status" value="1"/>
</dbReference>
<dbReference type="HOGENOM" id="CLU_027579_7_1_3"/>
<organism evidence="7 8">
    <name type="scientific">Chamaesiphon minutus (strain ATCC 27169 / PCC 6605)</name>
    <dbReference type="NCBI Taxonomy" id="1173020"/>
    <lineage>
        <taxon>Bacteria</taxon>
        <taxon>Bacillati</taxon>
        <taxon>Cyanobacteriota</taxon>
        <taxon>Cyanophyceae</taxon>
        <taxon>Gomontiellales</taxon>
        <taxon>Chamaesiphonaceae</taxon>
        <taxon>Chamaesiphon</taxon>
    </lineage>
</organism>
<dbReference type="Pfam" id="PF04055">
    <property type="entry name" value="Radical_SAM"/>
    <property type="match status" value="1"/>
</dbReference>
<dbReference type="EMBL" id="CP003600">
    <property type="protein sequence ID" value="AFY92305.1"/>
    <property type="molecule type" value="Genomic_DNA"/>
</dbReference>
<dbReference type="InterPro" id="IPR007197">
    <property type="entry name" value="rSAM"/>
</dbReference>
<evidence type="ECO:0000313" key="8">
    <source>
        <dbReference type="Proteomes" id="UP000010366"/>
    </source>
</evidence>
<dbReference type="NCBIfam" id="NF006067">
    <property type="entry name" value="PRK08208.1"/>
    <property type="match status" value="1"/>
</dbReference>
<dbReference type="PROSITE" id="PS51918">
    <property type="entry name" value="RADICAL_SAM"/>
    <property type="match status" value="1"/>
</dbReference>
<evidence type="ECO:0000256" key="4">
    <source>
        <dbReference type="ARBA" id="ARBA00023004"/>
    </source>
</evidence>
<dbReference type="InterPro" id="IPR006638">
    <property type="entry name" value="Elp3/MiaA/NifB-like_rSAM"/>
</dbReference>
<dbReference type="SUPFAM" id="SSF102114">
    <property type="entry name" value="Radical SAM enzymes"/>
    <property type="match status" value="1"/>
</dbReference>
<dbReference type="STRING" id="1173020.Cha6605_1072"/>
<reference evidence="7 8" key="1">
    <citation type="submission" date="2012-05" db="EMBL/GenBank/DDBJ databases">
        <title>Finished chromosome of genome of Chamaesiphon sp. PCC 6605.</title>
        <authorList>
            <consortium name="US DOE Joint Genome Institute"/>
            <person name="Gugger M."/>
            <person name="Coursin T."/>
            <person name="Rippka R."/>
            <person name="Tandeau De Marsac N."/>
            <person name="Huntemann M."/>
            <person name="Wei C.-L."/>
            <person name="Han J."/>
            <person name="Detter J.C."/>
            <person name="Han C."/>
            <person name="Tapia R."/>
            <person name="Chen A."/>
            <person name="Kyrpides N."/>
            <person name="Mavromatis K."/>
            <person name="Markowitz V."/>
            <person name="Szeto E."/>
            <person name="Ivanova N."/>
            <person name="Pagani I."/>
            <person name="Pati A."/>
            <person name="Goodwin L."/>
            <person name="Nordberg H.P."/>
            <person name="Cantor M.N."/>
            <person name="Hua S.X."/>
            <person name="Woyke T."/>
            <person name="Kerfeld C.A."/>
        </authorList>
    </citation>
    <scope>NUCLEOTIDE SEQUENCE [LARGE SCALE GENOMIC DNA]</scope>
    <source>
        <strain evidence="8">ATCC 27169 / PCC 6605</strain>
    </source>
</reference>
<dbReference type="InterPro" id="IPR034505">
    <property type="entry name" value="Coproporphyrinogen-III_oxidase"/>
</dbReference>
<evidence type="ECO:0000256" key="5">
    <source>
        <dbReference type="ARBA" id="ARBA00023014"/>
    </source>
</evidence>
<feature type="domain" description="Radical SAM core" evidence="6">
    <location>
        <begin position="41"/>
        <end position="278"/>
    </location>
</feature>
<dbReference type="SMART" id="SM00729">
    <property type="entry name" value="Elp3"/>
    <property type="match status" value="1"/>
</dbReference>
<dbReference type="AlphaFoldDB" id="K9UBX1"/>
<accession>K9UBX1</accession>
<dbReference type="PATRIC" id="fig|1173020.3.peg.1252"/>
<evidence type="ECO:0000256" key="1">
    <source>
        <dbReference type="ARBA" id="ARBA00017228"/>
    </source>
</evidence>
<dbReference type="InterPro" id="IPR013785">
    <property type="entry name" value="Aldolase_TIM"/>
</dbReference>
<dbReference type="InterPro" id="IPR058240">
    <property type="entry name" value="rSAM_sf"/>
</dbReference>
<dbReference type="Gene3D" id="3.20.20.70">
    <property type="entry name" value="Aldolase class I"/>
    <property type="match status" value="1"/>
</dbReference>
<evidence type="ECO:0000313" key="7">
    <source>
        <dbReference type="EMBL" id="AFY92305.1"/>
    </source>
</evidence>
<evidence type="ECO:0000259" key="6">
    <source>
        <dbReference type="PROSITE" id="PS51918"/>
    </source>
</evidence>
<dbReference type="CDD" id="cd01335">
    <property type="entry name" value="Radical_SAM"/>
    <property type="match status" value="1"/>
</dbReference>
<name>K9UBX1_CHAP6</name>
<keyword evidence="8" id="KW-1185">Reference proteome</keyword>
<proteinExistence type="predicted"/>
<dbReference type="OrthoDB" id="9808022at2"/>
<dbReference type="RefSeq" id="WP_015158495.1">
    <property type="nucleotide sequence ID" value="NC_019697.1"/>
</dbReference>
<keyword evidence="4" id="KW-0408">Iron</keyword>
<keyword evidence="3" id="KW-0479">Metal-binding</keyword>
<protein>
    <recommendedName>
        <fullName evidence="1">Heme chaperone HemW</fullName>
    </recommendedName>
</protein>
<dbReference type="Proteomes" id="UP000010366">
    <property type="component" value="Chromosome"/>
</dbReference>
<dbReference type="SFLD" id="SFLDS00029">
    <property type="entry name" value="Radical_SAM"/>
    <property type="match status" value="1"/>
</dbReference>